<protein>
    <submittedName>
        <fullName evidence="1">Uncharacterized protein</fullName>
    </submittedName>
</protein>
<proteinExistence type="predicted"/>
<comment type="caution">
    <text evidence="1">The sequence shown here is derived from an EMBL/GenBank/DDBJ whole genome shotgun (WGS) entry which is preliminary data.</text>
</comment>
<organism evidence="1 2">
    <name type="scientific">Rhizobium viscosum</name>
    <name type="common">Arthrobacter viscosus</name>
    <dbReference type="NCBI Taxonomy" id="1673"/>
    <lineage>
        <taxon>Bacteria</taxon>
        <taxon>Pseudomonadati</taxon>
        <taxon>Pseudomonadota</taxon>
        <taxon>Alphaproteobacteria</taxon>
        <taxon>Hyphomicrobiales</taxon>
        <taxon>Rhizobiaceae</taxon>
        <taxon>Rhizobium/Agrobacterium group</taxon>
        <taxon>Rhizobium</taxon>
    </lineage>
</organism>
<sequence>MGRLSAMLATTAAAAPMHEFVHSLDYVSASE</sequence>
<keyword evidence="2" id="KW-1185">Reference proteome</keyword>
<gene>
    <name evidence="1" type="ORF">H4W29_005240</name>
</gene>
<evidence type="ECO:0000313" key="1">
    <source>
        <dbReference type="EMBL" id="MBE1507995.1"/>
    </source>
</evidence>
<reference evidence="1 2" key="1">
    <citation type="submission" date="2020-10" db="EMBL/GenBank/DDBJ databases">
        <title>Sequencing the genomes of 1000 actinobacteria strains.</title>
        <authorList>
            <person name="Klenk H.-P."/>
        </authorList>
    </citation>
    <scope>NUCLEOTIDE SEQUENCE [LARGE SCALE GENOMIC DNA]</scope>
    <source>
        <strain evidence="1 2">DSM 7307</strain>
    </source>
</reference>
<name>A0ABR9IXR8_RHIVS</name>
<evidence type="ECO:0000313" key="2">
    <source>
        <dbReference type="Proteomes" id="UP000620262"/>
    </source>
</evidence>
<dbReference type="Proteomes" id="UP000620262">
    <property type="component" value="Unassembled WGS sequence"/>
</dbReference>
<accession>A0ABR9IXR8</accession>
<dbReference type="EMBL" id="JADBEC010000002">
    <property type="protein sequence ID" value="MBE1507995.1"/>
    <property type="molecule type" value="Genomic_DNA"/>
</dbReference>